<protein>
    <submittedName>
        <fullName evidence="2">Aldehyde ferredoxin oxidoreductase N-terminal domain-containing protein</fullName>
    </submittedName>
</protein>
<dbReference type="InterPro" id="IPR013983">
    <property type="entry name" value="Ald_Fedxn_OxRdtase_N"/>
</dbReference>
<comment type="caution">
    <text evidence="2">The sequence shown here is derived from an EMBL/GenBank/DDBJ whole genome shotgun (WGS) entry which is preliminary data.</text>
</comment>
<gene>
    <name evidence="2" type="ORF">ACFQE6_28390</name>
</gene>
<reference evidence="2 3" key="1">
    <citation type="journal article" date="2019" name="Int. J. Syst. Evol. Microbiol.">
        <title>The Global Catalogue of Microorganisms (GCM) 10K type strain sequencing project: providing services to taxonomists for standard genome sequencing and annotation.</title>
        <authorList>
            <consortium name="The Broad Institute Genomics Platform"/>
            <consortium name="The Broad Institute Genome Sequencing Center for Infectious Disease"/>
            <person name="Wu L."/>
            <person name="Ma J."/>
        </authorList>
    </citation>
    <scope>NUCLEOTIDE SEQUENCE [LARGE SCALE GENOMIC DNA]</scope>
    <source>
        <strain evidence="2 3">LMG 29247</strain>
    </source>
</reference>
<dbReference type="Proteomes" id="UP001596383">
    <property type="component" value="Unassembled WGS sequence"/>
</dbReference>
<dbReference type="SMART" id="SM00790">
    <property type="entry name" value="AFOR_N"/>
    <property type="match status" value="1"/>
</dbReference>
<accession>A0ABD5SV65</accession>
<dbReference type="AlphaFoldDB" id="A0ABD5SV65"/>
<dbReference type="RefSeq" id="WP_273741524.1">
    <property type="nucleotide sequence ID" value="NZ_JAQIVI010000618.1"/>
</dbReference>
<feature type="non-terminal residue" evidence="2">
    <location>
        <position position="159"/>
    </location>
</feature>
<dbReference type="EMBL" id="JBHSWV010000618">
    <property type="protein sequence ID" value="MFC6768787.1"/>
    <property type="molecule type" value="Genomic_DNA"/>
</dbReference>
<evidence type="ECO:0000313" key="3">
    <source>
        <dbReference type="Proteomes" id="UP001596383"/>
    </source>
</evidence>
<keyword evidence="3" id="KW-1185">Reference proteome</keyword>
<dbReference type="PANTHER" id="PTHR30038">
    <property type="entry name" value="ALDEHYDE FERREDOXIN OXIDOREDUCTASE"/>
    <property type="match status" value="1"/>
</dbReference>
<organism evidence="2 3">
    <name type="scientific">Natrinema soli</name>
    <dbReference type="NCBI Taxonomy" id="1930624"/>
    <lineage>
        <taxon>Archaea</taxon>
        <taxon>Methanobacteriati</taxon>
        <taxon>Methanobacteriota</taxon>
        <taxon>Stenosarchaea group</taxon>
        <taxon>Halobacteria</taxon>
        <taxon>Halobacteriales</taxon>
        <taxon>Natrialbaceae</taxon>
        <taxon>Natrinema</taxon>
    </lineage>
</organism>
<dbReference type="Gene3D" id="3.60.9.10">
    <property type="entry name" value="Aldehyde ferredoxin oxidoreductase, N-terminal domain"/>
    <property type="match status" value="1"/>
</dbReference>
<evidence type="ECO:0000259" key="1">
    <source>
        <dbReference type="SMART" id="SM00790"/>
    </source>
</evidence>
<dbReference type="PANTHER" id="PTHR30038:SF0">
    <property type="entry name" value="TUNGSTEN-CONTAINING ALDEHYDE FERREDOXIN OXIDOREDUCTASE"/>
    <property type="match status" value="1"/>
</dbReference>
<feature type="domain" description="Aldehyde ferredoxin oxidoreductase N-terminal" evidence="1">
    <location>
        <begin position="7"/>
        <end position="159"/>
    </location>
</feature>
<proteinExistence type="predicted"/>
<name>A0ABD5SV65_9EURY</name>
<dbReference type="InterPro" id="IPR051919">
    <property type="entry name" value="W-dependent_AOR"/>
</dbReference>
<dbReference type="InterPro" id="IPR036503">
    <property type="entry name" value="Ald_Fedxn_OxRdtase_N_sf"/>
</dbReference>
<sequence>MHLRAPDRLLRVDLSTESVERVSVPDEWRRRYVGGKGLGARYLYEELDAGTDPLGPNNVLLFMVGPVSGLLPGESRYAAITKSPLTGSFLDSYAGGTFPAVLAGALHDAGGILVTGRASEPIRLVVADGDVDIESAETWGEGTVTTDKHFSDAAVACVG</sequence>
<evidence type="ECO:0000313" key="2">
    <source>
        <dbReference type="EMBL" id="MFC6768787.1"/>
    </source>
</evidence>
<dbReference type="SUPFAM" id="SSF56228">
    <property type="entry name" value="Aldehyde ferredoxin oxidoreductase, N-terminal domain"/>
    <property type="match status" value="1"/>
</dbReference>
<dbReference type="Pfam" id="PF02730">
    <property type="entry name" value="AFOR_N"/>
    <property type="match status" value="1"/>
</dbReference>